<accession>A0A564U4V2</accession>
<keyword evidence="2" id="KW-1185">Reference proteome</keyword>
<dbReference type="AlphaFoldDB" id="A0A564U4V2"/>
<organism evidence="1 2">
    <name type="scientific">Faecalibacterium prausnitzii</name>
    <dbReference type="NCBI Taxonomy" id="853"/>
    <lineage>
        <taxon>Bacteria</taxon>
        <taxon>Bacillati</taxon>
        <taxon>Bacillota</taxon>
        <taxon>Clostridia</taxon>
        <taxon>Eubacteriales</taxon>
        <taxon>Oscillospiraceae</taxon>
        <taxon>Faecalibacterium</taxon>
    </lineage>
</organism>
<dbReference type="EMBL" id="CABHMY010000122">
    <property type="protein sequence ID" value="VUX14554.1"/>
    <property type="molecule type" value="Genomic_DNA"/>
</dbReference>
<name>A0A564U4V2_9FIRM</name>
<evidence type="ECO:0000313" key="1">
    <source>
        <dbReference type="EMBL" id="VUX14554.1"/>
    </source>
</evidence>
<gene>
    <name evidence="1" type="ORF">FPPS064S07_00982</name>
</gene>
<proteinExistence type="predicted"/>
<protein>
    <submittedName>
        <fullName evidence="1">Uncharacterized protein</fullName>
    </submittedName>
</protein>
<evidence type="ECO:0000313" key="2">
    <source>
        <dbReference type="Proteomes" id="UP000406184"/>
    </source>
</evidence>
<reference evidence="1 2" key="1">
    <citation type="submission" date="2019-07" db="EMBL/GenBank/DDBJ databases">
        <authorList>
            <person name="Hibberd C M."/>
            <person name="Gehrig L. J."/>
            <person name="Chang H.-W."/>
            <person name="Venkatesh S."/>
        </authorList>
    </citation>
    <scope>NUCLEOTIDE SEQUENCE [LARGE SCALE GENOMIC DNA]</scope>
    <source>
        <strain evidence="1">Faecalibacterium_prausnitzii_JG_BgPS064</strain>
    </source>
</reference>
<sequence length="96" mass="11025">MRLSGLFGQAHFAAQKIFHINLIAYRVAAAYFKANNLTRLPSPKKLEAEYAQLASEKAKFYEPYKEAKEELLKLKIAKQNVASYFREEEQAQIVSN</sequence>
<dbReference type="Proteomes" id="UP000406184">
    <property type="component" value="Unassembled WGS sequence"/>
</dbReference>